<dbReference type="PANTHER" id="PTHR35395">
    <property type="entry name" value="DUF6536 DOMAIN-CONTAINING PROTEIN"/>
    <property type="match status" value="1"/>
</dbReference>
<reference evidence="4" key="2">
    <citation type="submission" date="2023-06" db="EMBL/GenBank/DDBJ databases">
        <authorList>
            <consortium name="Lawrence Berkeley National Laboratory"/>
            <person name="Haridas S."/>
            <person name="Hensen N."/>
            <person name="Bonometti L."/>
            <person name="Westerberg I."/>
            <person name="Brannstrom I.O."/>
            <person name="Guillou S."/>
            <person name="Cros-Aarteil S."/>
            <person name="Calhoun S."/>
            <person name="Kuo A."/>
            <person name="Mondo S."/>
            <person name="Pangilinan J."/>
            <person name="Riley R."/>
            <person name="Labutti K."/>
            <person name="Andreopoulos B."/>
            <person name="Lipzen A."/>
            <person name="Chen C."/>
            <person name="Yanf M."/>
            <person name="Daum C."/>
            <person name="Ng V."/>
            <person name="Clum A."/>
            <person name="Steindorff A."/>
            <person name="Ohm R."/>
            <person name="Martin F."/>
            <person name="Silar P."/>
            <person name="Natvig D."/>
            <person name="Lalanne C."/>
            <person name="Gautier V."/>
            <person name="Ament-Velasquez S.L."/>
            <person name="Kruys A."/>
            <person name="Hutchinson M.I."/>
            <person name="Powell A.J."/>
            <person name="Barry K."/>
            <person name="Miller A.N."/>
            <person name="Grigoriev I.V."/>
            <person name="Debuchy R."/>
            <person name="Gladieux P."/>
            <person name="Thoren M.H."/>
            <person name="Johannesson H."/>
        </authorList>
    </citation>
    <scope>NUCLEOTIDE SEQUENCE</scope>
    <source>
        <strain evidence="4">CBS 955.72</strain>
    </source>
</reference>
<organism evidence="4 5">
    <name type="scientific">Lasiosphaeria hispida</name>
    <dbReference type="NCBI Taxonomy" id="260671"/>
    <lineage>
        <taxon>Eukaryota</taxon>
        <taxon>Fungi</taxon>
        <taxon>Dikarya</taxon>
        <taxon>Ascomycota</taxon>
        <taxon>Pezizomycotina</taxon>
        <taxon>Sordariomycetes</taxon>
        <taxon>Sordariomycetidae</taxon>
        <taxon>Sordariales</taxon>
        <taxon>Lasiosphaeriaceae</taxon>
        <taxon>Lasiosphaeria</taxon>
    </lineage>
</organism>
<feature type="region of interest" description="Disordered" evidence="1">
    <location>
        <begin position="1"/>
        <end position="41"/>
    </location>
</feature>
<feature type="domain" description="DUF6536" evidence="3">
    <location>
        <begin position="81"/>
        <end position="230"/>
    </location>
</feature>
<evidence type="ECO:0000313" key="5">
    <source>
        <dbReference type="Proteomes" id="UP001275084"/>
    </source>
</evidence>
<keyword evidence="5" id="KW-1185">Reference proteome</keyword>
<dbReference type="PANTHER" id="PTHR35395:SF1">
    <property type="entry name" value="DUF6536 DOMAIN-CONTAINING PROTEIN"/>
    <property type="match status" value="1"/>
</dbReference>
<evidence type="ECO:0000259" key="3">
    <source>
        <dbReference type="Pfam" id="PF20163"/>
    </source>
</evidence>
<keyword evidence="2" id="KW-1133">Transmembrane helix</keyword>
<accession>A0AAJ0M7L9</accession>
<dbReference type="Proteomes" id="UP001275084">
    <property type="component" value="Unassembled WGS sequence"/>
</dbReference>
<dbReference type="InterPro" id="IPR046623">
    <property type="entry name" value="DUF6536"/>
</dbReference>
<protein>
    <recommendedName>
        <fullName evidence="3">DUF6536 domain-containing protein</fullName>
    </recommendedName>
</protein>
<feature type="transmembrane region" description="Helical" evidence="2">
    <location>
        <begin position="390"/>
        <end position="411"/>
    </location>
</feature>
<keyword evidence="2" id="KW-0472">Membrane</keyword>
<feature type="transmembrane region" description="Helical" evidence="2">
    <location>
        <begin position="83"/>
        <end position="105"/>
    </location>
</feature>
<dbReference type="AlphaFoldDB" id="A0AAJ0M7L9"/>
<comment type="caution">
    <text evidence="4">The sequence shown here is derived from an EMBL/GenBank/DDBJ whole genome shotgun (WGS) entry which is preliminary data.</text>
</comment>
<evidence type="ECO:0000256" key="2">
    <source>
        <dbReference type="SAM" id="Phobius"/>
    </source>
</evidence>
<feature type="transmembrane region" description="Helical" evidence="2">
    <location>
        <begin position="531"/>
        <end position="551"/>
    </location>
</feature>
<gene>
    <name evidence="4" type="ORF">B0T25DRAFT_523385</name>
</gene>
<evidence type="ECO:0000313" key="4">
    <source>
        <dbReference type="EMBL" id="KAK3339648.1"/>
    </source>
</evidence>
<feature type="compositionally biased region" description="Basic and acidic residues" evidence="1">
    <location>
        <begin position="24"/>
        <end position="41"/>
    </location>
</feature>
<reference evidence="4" key="1">
    <citation type="journal article" date="2023" name="Mol. Phylogenet. Evol.">
        <title>Genome-scale phylogeny and comparative genomics of the fungal order Sordariales.</title>
        <authorList>
            <person name="Hensen N."/>
            <person name="Bonometti L."/>
            <person name="Westerberg I."/>
            <person name="Brannstrom I.O."/>
            <person name="Guillou S."/>
            <person name="Cros-Aarteil S."/>
            <person name="Calhoun S."/>
            <person name="Haridas S."/>
            <person name="Kuo A."/>
            <person name="Mondo S."/>
            <person name="Pangilinan J."/>
            <person name="Riley R."/>
            <person name="LaButti K."/>
            <person name="Andreopoulos B."/>
            <person name="Lipzen A."/>
            <person name="Chen C."/>
            <person name="Yan M."/>
            <person name="Daum C."/>
            <person name="Ng V."/>
            <person name="Clum A."/>
            <person name="Steindorff A."/>
            <person name="Ohm R.A."/>
            <person name="Martin F."/>
            <person name="Silar P."/>
            <person name="Natvig D.O."/>
            <person name="Lalanne C."/>
            <person name="Gautier V."/>
            <person name="Ament-Velasquez S.L."/>
            <person name="Kruys A."/>
            <person name="Hutchinson M.I."/>
            <person name="Powell A.J."/>
            <person name="Barry K."/>
            <person name="Miller A.N."/>
            <person name="Grigoriev I.V."/>
            <person name="Debuchy R."/>
            <person name="Gladieux P."/>
            <person name="Hiltunen Thoren M."/>
            <person name="Johannesson H."/>
        </authorList>
    </citation>
    <scope>NUCLEOTIDE SEQUENCE</scope>
    <source>
        <strain evidence="4">CBS 955.72</strain>
    </source>
</reference>
<sequence>MATEAQPEGLIHRASRVSTELEPIEPKKDAADVEVTSDPKDGTDSFRATRFAEKTKLAWWFPQILDDETKNWRIWLSRRSRAILIQIGVVGLIFTTNLGLTIFAVSRYGSQNGVGLIYEGDCDKVRTLDQWIHLLINLLGTGMLSASNYCMQLQAAPTRANINRAHQNGKWLDIGIPSLRNLKYISNWRRASWVLLALSSVPIHLIYNSAVFQSLSSSEYTVAVVRDSFLNGTSWNLTAAEERRKGSPGWDLQDGRLNPPSFDYNEIIQGMQTAAKGGLYTQRNLSACFDLFNNYWQPQGNALVLVQNETVQLTQDDSVLMYVSVIPRSDDWAKNMWALENGTNGWVALQPPLPVTKWLLGPPQYEASHCLVQPPEQLQTRCRFEYSPQIMFTVCFMNFIKASIMLSIWVLRRWQEPERFHDEKEVLYTLGDAIASFMRNPDNTTINMGLATKYDFLTTRTWRGKLIKHTPTPSQEPREFKSQPKQWRSAVSLRRWLAALFAFLLVMLIAAILLLRGFVSLHHRHFSTTLPALWGLGFGSLTPYTYIVAGLPTTDPAGLVSNVLLANLPQLILSVLYIIYNVMISAFLVQREFSKMCSVRKPLRVSEPIGIQRSSYFISLPLRYGIPLYVSSGVMHWLLSQSLFLARITAITPEGTVDVVHSYSTCGYSPVAIFIAILAGIGLAAVIVGLGFRKYDGTMRMVSTNSRAISAACHVLPEDQESGFLLPVQWGVVAVSQGVGKCAFTTAPQQEMVETEDGVRGVRMPEEGKMYT</sequence>
<dbReference type="Pfam" id="PF20163">
    <property type="entry name" value="DUF6536"/>
    <property type="match status" value="1"/>
</dbReference>
<name>A0AAJ0M7L9_9PEZI</name>
<dbReference type="EMBL" id="JAUIQD010000009">
    <property type="protein sequence ID" value="KAK3339648.1"/>
    <property type="molecule type" value="Genomic_DNA"/>
</dbReference>
<feature type="transmembrane region" description="Helical" evidence="2">
    <location>
        <begin position="671"/>
        <end position="692"/>
    </location>
</feature>
<evidence type="ECO:0000256" key="1">
    <source>
        <dbReference type="SAM" id="MobiDB-lite"/>
    </source>
</evidence>
<feature type="transmembrane region" description="Helical" evidence="2">
    <location>
        <begin position="496"/>
        <end position="519"/>
    </location>
</feature>
<proteinExistence type="predicted"/>
<keyword evidence="2" id="KW-0812">Transmembrane</keyword>